<dbReference type="RefSeq" id="WP_184038151.1">
    <property type="nucleotide sequence ID" value="NZ_JACHHY010000010.1"/>
</dbReference>
<dbReference type="Proteomes" id="UP000575898">
    <property type="component" value="Unassembled WGS sequence"/>
</dbReference>
<protein>
    <submittedName>
        <fullName evidence="1">Ribosomal protein L19</fullName>
    </submittedName>
</protein>
<reference evidence="1 2" key="1">
    <citation type="submission" date="2020-08" db="EMBL/GenBank/DDBJ databases">
        <title>Genomic Encyclopedia of Type Strains, Phase IV (KMG-IV): sequencing the most valuable type-strain genomes for metagenomic binning, comparative biology and taxonomic classification.</title>
        <authorList>
            <person name="Goeker M."/>
        </authorList>
    </citation>
    <scope>NUCLEOTIDE SEQUENCE [LARGE SCALE GENOMIC DNA]</scope>
    <source>
        <strain evidence="1 2">DSM 27165</strain>
    </source>
</reference>
<evidence type="ECO:0000313" key="2">
    <source>
        <dbReference type="Proteomes" id="UP000575898"/>
    </source>
</evidence>
<dbReference type="GO" id="GO:0005840">
    <property type="term" value="C:ribosome"/>
    <property type="evidence" value="ECO:0007669"/>
    <property type="project" value="UniProtKB-KW"/>
</dbReference>
<dbReference type="EMBL" id="JACHHY010000010">
    <property type="protein sequence ID" value="MBB5018609.1"/>
    <property type="molecule type" value="Genomic_DNA"/>
</dbReference>
<proteinExistence type="predicted"/>
<sequence>MTAIVPFANETDSLQIGELIIENRKDRLECYGSVIITRDQIGLELARALKRQLDATIQALEAEPLPTQVMTGARERALQPHP</sequence>
<keyword evidence="2" id="KW-1185">Reference proteome</keyword>
<evidence type="ECO:0000313" key="1">
    <source>
        <dbReference type="EMBL" id="MBB5018609.1"/>
    </source>
</evidence>
<keyword evidence="1" id="KW-0689">Ribosomal protein</keyword>
<gene>
    <name evidence="1" type="ORF">HNQ59_001900</name>
</gene>
<dbReference type="AlphaFoldDB" id="A0A840MND4"/>
<comment type="caution">
    <text evidence="1">The sequence shown here is derived from an EMBL/GenBank/DDBJ whole genome shotgun (WGS) entry which is preliminary data.</text>
</comment>
<name>A0A840MND4_9PROT</name>
<keyword evidence="1" id="KW-0687">Ribonucleoprotein</keyword>
<organism evidence="1 2">
    <name type="scientific">Chitinivorax tropicus</name>
    <dbReference type="NCBI Taxonomy" id="714531"/>
    <lineage>
        <taxon>Bacteria</taxon>
        <taxon>Pseudomonadati</taxon>
        <taxon>Pseudomonadota</taxon>
        <taxon>Betaproteobacteria</taxon>
        <taxon>Chitinivorax</taxon>
    </lineage>
</organism>
<accession>A0A840MND4</accession>